<accession>A0A418Y046</accession>
<keyword evidence="2" id="KW-1185">Reference proteome</keyword>
<dbReference type="EMBL" id="QYYA01000002">
    <property type="protein sequence ID" value="RJG18640.1"/>
    <property type="molecule type" value="Genomic_DNA"/>
</dbReference>
<dbReference type="InterPro" id="IPR029058">
    <property type="entry name" value="AB_hydrolase_fold"/>
</dbReference>
<sequence>MQGVYLIISVIIVVAAMPWAPVMASVPLQVRIHAVEQGNVVTPNQSFTLHYDVTFESQSDHYYYVDNSLRLTRPNSVTGSDPGRFSVTYPGGLPEGSIKTIGICLLENGDEICDEIRVRSGTVLSLDQAVEIHTVGVKNHVTPDAPFDIHYDVLKPTDSSHYYYVDGELLSTRDKGSHAAAEFSVTYPWGMEAGDSIEVKICVDTSNDQACGYKTITAGLAPAAADAPDPFSAELMQQHYIARADCDPVCGYYSNIYYGDSTVSWLPLVGPDAEPNGLRIDVYYPTQDGRVHTQGAPNTLVIYAHSANHNKETLLGPKKGTLSAYMGIGGAAGGVTVASLDFRHPAKDIDSNGYPVSLDDMSHAVQFFRYYADVFNINPDDIFITGSSLGAGAGIHAAVKQLANPDDPSPVRRTSSGIRGAFLATGQSSFSPHWFRSNFLEEEIWPYYQPDYHDDIERMIYGHALADVSVNAPILELVYEQDFIDHKVTASEKTNKEVDTTHLPNYGLVMLEQYRLHGIAEKIMVRESYGGSFGTDSTRFIERNRLSGQH</sequence>
<dbReference type="SUPFAM" id="SSF53474">
    <property type="entry name" value="alpha/beta-Hydrolases"/>
    <property type="match status" value="1"/>
</dbReference>
<gene>
    <name evidence="1" type="ORF">D4A39_09275</name>
</gene>
<protein>
    <recommendedName>
        <fullName evidence="3">Alpha/beta hydrolase</fullName>
    </recommendedName>
</protein>
<dbReference type="AlphaFoldDB" id="A0A418Y046"/>
<dbReference type="Gene3D" id="3.40.50.1820">
    <property type="entry name" value="alpha/beta hydrolase"/>
    <property type="match status" value="1"/>
</dbReference>
<comment type="caution">
    <text evidence="1">The sequence shown here is derived from an EMBL/GenBank/DDBJ whole genome shotgun (WGS) entry which is preliminary data.</text>
</comment>
<name>A0A418Y046_9GAMM</name>
<evidence type="ECO:0000313" key="1">
    <source>
        <dbReference type="EMBL" id="RJG18640.1"/>
    </source>
</evidence>
<dbReference type="Proteomes" id="UP000283734">
    <property type="component" value="Unassembled WGS sequence"/>
</dbReference>
<evidence type="ECO:0008006" key="3">
    <source>
        <dbReference type="Google" id="ProtNLM"/>
    </source>
</evidence>
<evidence type="ECO:0000313" key="2">
    <source>
        <dbReference type="Proteomes" id="UP000283734"/>
    </source>
</evidence>
<reference evidence="1 2" key="1">
    <citation type="submission" date="2018-09" db="EMBL/GenBank/DDBJ databases">
        <title>Alcanivorax profundi sp. nov., isolated from 1000 m-depth seawater of the Mariana Trench.</title>
        <authorList>
            <person name="Liu J."/>
        </authorList>
    </citation>
    <scope>NUCLEOTIDE SEQUENCE [LARGE SCALE GENOMIC DNA]</scope>
    <source>
        <strain evidence="1 2">MTEO17</strain>
    </source>
</reference>
<organism evidence="1 2">
    <name type="scientific">Alcanivorax profundi</name>
    <dbReference type="NCBI Taxonomy" id="2338368"/>
    <lineage>
        <taxon>Bacteria</taxon>
        <taxon>Pseudomonadati</taxon>
        <taxon>Pseudomonadota</taxon>
        <taxon>Gammaproteobacteria</taxon>
        <taxon>Oceanospirillales</taxon>
        <taxon>Alcanivoracaceae</taxon>
        <taxon>Alcanivorax</taxon>
    </lineage>
</organism>
<proteinExistence type="predicted"/>